<comment type="caution">
    <text evidence="2">The sequence shown here is derived from an EMBL/GenBank/DDBJ whole genome shotgun (WGS) entry which is preliminary data.</text>
</comment>
<keyword evidence="3" id="KW-1185">Reference proteome</keyword>
<accession>A0A426RL38</accession>
<evidence type="ECO:0000313" key="3">
    <source>
        <dbReference type="Proteomes" id="UP000286990"/>
    </source>
</evidence>
<proteinExistence type="predicted"/>
<dbReference type="Proteomes" id="UP000286990">
    <property type="component" value="Unassembled WGS sequence"/>
</dbReference>
<dbReference type="AlphaFoldDB" id="A0A426RL38"/>
<dbReference type="OrthoDB" id="9934545at2"/>
<sequence>MPDFIPLVKRTPYLLLEPKAELRHEMHQDWFWQFVGWIIAYFSFRGGRSFLRDAQKSSIPRK</sequence>
<evidence type="ECO:0000256" key="1">
    <source>
        <dbReference type="SAM" id="Phobius"/>
    </source>
</evidence>
<evidence type="ECO:0000313" key="2">
    <source>
        <dbReference type="EMBL" id="RRQ49726.1"/>
    </source>
</evidence>
<keyword evidence="1" id="KW-0472">Membrane</keyword>
<organism evidence="2 3">
    <name type="scientific">Maribacter algicola</name>
    <dbReference type="NCBI Taxonomy" id="2498892"/>
    <lineage>
        <taxon>Bacteria</taxon>
        <taxon>Pseudomonadati</taxon>
        <taxon>Bacteroidota</taxon>
        <taxon>Flavobacteriia</taxon>
        <taxon>Flavobacteriales</taxon>
        <taxon>Flavobacteriaceae</taxon>
        <taxon>Maribacter</taxon>
    </lineage>
</organism>
<reference evidence="3" key="2">
    <citation type="submission" date="2018-12" db="EMBL/GenBank/DDBJ databases">
        <title>Maribacter lutimaris sp. nov., isolated from marine sediment.</title>
        <authorList>
            <person name="Kim K.K."/>
        </authorList>
    </citation>
    <scope>NUCLEOTIDE SEQUENCE [LARGE SCALE GENOMIC DNA]</scope>
    <source>
        <strain evidence="3">PoM-212</strain>
    </source>
</reference>
<feature type="transmembrane region" description="Helical" evidence="1">
    <location>
        <begin position="30"/>
        <end position="51"/>
    </location>
</feature>
<dbReference type="EMBL" id="QUSX01000001">
    <property type="protein sequence ID" value="RRQ49726.1"/>
    <property type="molecule type" value="Genomic_DNA"/>
</dbReference>
<reference evidence="3" key="1">
    <citation type="submission" date="2018-08" db="EMBL/GenBank/DDBJ databases">
        <authorList>
            <person name="Khan S.A."/>
            <person name="J S.E."/>
        </authorList>
    </citation>
    <scope>NUCLEOTIDE SEQUENCE [LARGE SCALE GENOMIC DNA]</scope>
    <source>
        <strain evidence="3">PoM-212</strain>
    </source>
</reference>
<gene>
    <name evidence="2" type="ORF">DZC72_03815</name>
</gene>
<protein>
    <submittedName>
        <fullName evidence="2">Uncharacterized protein</fullName>
    </submittedName>
</protein>
<name>A0A426RL38_9FLAO</name>
<keyword evidence="1" id="KW-1133">Transmembrane helix</keyword>
<dbReference type="RefSeq" id="WP_125221544.1">
    <property type="nucleotide sequence ID" value="NZ_QUSX01000001.1"/>
</dbReference>
<keyword evidence="1" id="KW-0812">Transmembrane</keyword>